<protein>
    <recommendedName>
        <fullName evidence="4">DUF3987 domain-containing protein</fullName>
    </recommendedName>
</protein>
<evidence type="ECO:0000313" key="2">
    <source>
        <dbReference type="EMBL" id="SHM56904.1"/>
    </source>
</evidence>
<dbReference type="Pfam" id="PF13148">
    <property type="entry name" value="DUF3987"/>
    <property type="match status" value="1"/>
</dbReference>
<feature type="compositionally biased region" description="Low complexity" evidence="1">
    <location>
        <begin position="32"/>
        <end position="44"/>
    </location>
</feature>
<reference evidence="3" key="1">
    <citation type="submission" date="2016-11" db="EMBL/GenBank/DDBJ databases">
        <authorList>
            <person name="Jaros S."/>
            <person name="Januszkiewicz K."/>
            <person name="Wedrychowicz H."/>
        </authorList>
    </citation>
    <scope>NUCLEOTIDE SEQUENCE [LARGE SCALE GENOMIC DNA]</scope>
    <source>
        <strain evidence="3">CGMCC 4.3555</strain>
    </source>
</reference>
<dbReference type="EMBL" id="FRBK01000012">
    <property type="protein sequence ID" value="SHM56904.1"/>
    <property type="molecule type" value="Genomic_DNA"/>
</dbReference>
<comment type="caution">
    <text evidence="2">The sequence shown here is derived from an EMBL/GenBank/DDBJ whole genome shotgun (WGS) entry which is preliminary data.</text>
</comment>
<accession>A0A9X8N0P9</accession>
<sequence length="560" mass="59364">MNGHDHAAAQAARILEHLSQDPITQAEPHPANPTTTPGAPFTGGSEASGISGTQSAVAGWDEPVSLEARPLPAFPLERLGALGEFVGAAADSLQVPCDLVAFAALAAISTATGGRRRVRVKSDWTESTALYLAALADSSERKTPALNAAAAPLRVLDADLVAAARPEVEAVAQEIRITQAVMAKAEQKAATDKPGDARADAEAARAKLLELGEVPELPRMLVRDVTLEALAKRMAEQGGRIGSLASEGGLFKVAAGLYGAGGKANTDLLLEAYTGSPYTIDRAGRPALHMPHTFLALGLIVPPGVVAGLERANPEFRDSGLLGRFLYARPAPGGADTFDSPPVPEPVADAYAARIGALVEQVWRSQTVQDLELSADARALFAEFYNAFGTRRKPGGDLHEIADWAGKLRGQLIRVAACLTLYEDPTARTISGPRMADALGLAPYFIAHAKATFDLMSRDSEGTLRPLRDLLVWLRTRPAPAAVFTAREAWQALKGRSWAQDMDVMADALTALEDYGWIALVPLVEVPGKRGRKPSPRYEPHPWIATPPQSSTAARPLRAA</sequence>
<feature type="region of interest" description="Disordered" evidence="1">
    <location>
        <begin position="24"/>
        <end position="56"/>
    </location>
</feature>
<evidence type="ECO:0000256" key="1">
    <source>
        <dbReference type="SAM" id="MobiDB-lite"/>
    </source>
</evidence>
<proteinExistence type="predicted"/>
<dbReference type="Proteomes" id="UP000184388">
    <property type="component" value="Unassembled WGS sequence"/>
</dbReference>
<name>A0A9X8N0P9_9ACTN</name>
<dbReference type="AlphaFoldDB" id="A0A9X8N0P9"/>
<dbReference type="RefSeq" id="WP_079182079.1">
    <property type="nucleotide sequence ID" value="NZ_FRBK01000012.1"/>
</dbReference>
<dbReference type="InterPro" id="IPR025048">
    <property type="entry name" value="DUF3987"/>
</dbReference>
<feature type="region of interest" description="Disordered" evidence="1">
    <location>
        <begin position="529"/>
        <end position="560"/>
    </location>
</feature>
<evidence type="ECO:0008006" key="4">
    <source>
        <dbReference type="Google" id="ProtNLM"/>
    </source>
</evidence>
<evidence type="ECO:0000313" key="3">
    <source>
        <dbReference type="Proteomes" id="UP000184388"/>
    </source>
</evidence>
<organism evidence="2 3">
    <name type="scientific">Streptomyces yunnanensis</name>
    <dbReference type="NCBI Taxonomy" id="156453"/>
    <lineage>
        <taxon>Bacteria</taxon>
        <taxon>Bacillati</taxon>
        <taxon>Actinomycetota</taxon>
        <taxon>Actinomycetes</taxon>
        <taxon>Kitasatosporales</taxon>
        <taxon>Streptomycetaceae</taxon>
        <taxon>Streptomyces</taxon>
    </lineage>
</organism>
<gene>
    <name evidence="2" type="ORF">SAMN05216268_11210</name>
</gene>